<name>A0A0K1PHE1_9BACT</name>
<dbReference type="KEGG" id="vin:AKJ08_3203"/>
<evidence type="ECO:0000313" key="1">
    <source>
        <dbReference type="EMBL" id="AKU92816.1"/>
    </source>
</evidence>
<protein>
    <submittedName>
        <fullName evidence="1">Uncharacterized protein</fullName>
    </submittedName>
</protein>
<dbReference type="OrthoDB" id="282961at2"/>
<evidence type="ECO:0000313" key="2">
    <source>
        <dbReference type="Proteomes" id="UP000055590"/>
    </source>
</evidence>
<dbReference type="AlphaFoldDB" id="A0A0K1PHE1"/>
<accession>A0A0K1PHE1</accession>
<dbReference type="RefSeq" id="WP_050726931.1">
    <property type="nucleotide sequence ID" value="NZ_CP012332.1"/>
</dbReference>
<dbReference type="EMBL" id="CP012332">
    <property type="protein sequence ID" value="AKU92816.1"/>
    <property type="molecule type" value="Genomic_DNA"/>
</dbReference>
<proteinExistence type="predicted"/>
<sequence>MRIRHWLAIGGLIALVTVAGAVFIVKYGAENVIGSGQAFVEKTAVSTLRTLHWAQGLFRERAWLDQDGNGVAEFGTMGQLAGRDRLPSGEVLPNSLVPSAGTRVTGEILEAGGYCFRYDLPDSTHDRERRFIAYAWPRLLDAGRKIYCIDQDEQIYETKNPEGIFGCDGPGPAVGSCPTGDPPAGWIRWKNKTNKLSVGAAP</sequence>
<organism evidence="1 2">
    <name type="scientific">Vulgatibacter incomptus</name>
    <dbReference type="NCBI Taxonomy" id="1391653"/>
    <lineage>
        <taxon>Bacteria</taxon>
        <taxon>Pseudomonadati</taxon>
        <taxon>Myxococcota</taxon>
        <taxon>Myxococcia</taxon>
        <taxon>Myxococcales</taxon>
        <taxon>Cystobacterineae</taxon>
        <taxon>Vulgatibacteraceae</taxon>
        <taxon>Vulgatibacter</taxon>
    </lineage>
</organism>
<gene>
    <name evidence="1" type="ORF">AKJ08_3203</name>
</gene>
<dbReference type="Proteomes" id="UP000055590">
    <property type="component" value="Chromosome"/>
</dbReference>
<keyword evidence="2" id="KW-1185">Reference proteome</keyword>
<reference evidence="1 2" key="1">
    <citation type="submission" date="2015-08" db="EMBL/GenBank/DDBJ databases">
        <authorList>
            <person name="Babu N.S."/>
            <person name="Beckwith C.J."/>
            <person name="Beseler K.G."/>
            <person name="Brison A."/>
            <person name="Carone J.V."/>
            <person name="Caskin T.P."/>
            <person name="Diamond M."/>
            <person name="Durham M.E."/>
            <person name="Foxe J.M."/>
            <person name="Go M."/>
            <person name="Henderson B.A."/>
            <person name="Jones I.B."/>
            <person name="McGettigan J.A."/>
            <person name="Micheletti S.J."/>
            <person name="Nasrallah M.E."/>
            <person name="Ortiz D."/>
            <person name="Piller C.R."/>
            <person name="Privatt S.R."/>
            <person name="Schneider S.L."/>
            <person name="Sharp S."/>
            <person name="Smith T.C."/>
            <person name="Stanton J.D."/>
            <person name="Ullery H.E."/>
            <person name="Wilson R.J."/>
            <person name="Serrano M.G."/>
            <person name="Buck G."/>
            <person name="Lee V."/>
            <person name="Wang Y."/>
            <person name="Carvalho R."/>
            <person name="Voegtly L."/>
            <person name="Shi R."/>
            <person name="Duckworth R."/>
            <person name="Johnson A."/>
            <person name="Loviza R."/>
            <person name="Walstead R."/>
            <person name="Shah Z."/>
            <person name="Kiflezghi M."/>
            <person name="Wade K."/>
            <person name="Ball S.L."/>
            <person name="Bradley K.W."/>
            <person name="Asai D.J."/>
            <person name="Bowman C.A."/>
            <person name="Russell D.A."/>
            <person name="Pope W.H."/>
            <person name="Jacobs-Sera D."/>
            <person name="Hendrix R.W."/>
            <person name="Hatfull G.F."/>
        </authorList>
    </citation>
    <scope>NUCLEOTIDE SEQUENCE [LARGE SCALE GENOMIC DNA]</scope>
    <source>
        <strain evidence="1 2">DSM 27710</strain>
    </source>
</reference>